<dbReference type="Proteomes" id="UP001062846">
    <property type="component" value="Chromosome 2"/>
</dbReference>
<name>A0ACC0PR52_RHOML</name>
<sequence>MALIAEPLSGEQPSTLSLATPTHQSHPSTHLIREGDYNKATQAKKPSFGPMSVIKNVSEAAAQNSGPTNLSSGFVYLSLSSRLYVSPKTQGITDSDAVAFLAVPILMNGHSSSASPIPTDAANSKQNMEVQKATGSLCCFPINIAAATTITTSTATSNTTPAPLESNDDRNHTFQLLDKIGKDIVHVKKAYADLNDYGTDISKQIEEASKTFKSLDDLVKRNRDRPTEGPIEAYVQEDLIELKKKVMKLKQKIPSKPKPRSTSESDPHGNHHPNDSTHSDPTNRMRHIASKILDKLPNLCKEMLARSSEFQDFKALYAGLGDKQKEKSENNSMAKILSKITPAVESTEQNSGGAATQIPANGVNIRESSNADNEADSRATPSTMKRCNWRTLDVPTTNCFRKTLASLPNLKKLDLPTQLEKLDLQCFPNIDAPKWLMDNKPK</sequence>
<proteinExistence type="predicted"/>
<protein>
    <submittedName>
        <fullName evidence="1">Uncharacterized protein</fullName>
    </submittedName>
</protein>
<evidence type="ECO:0000313" key="1">
    <source>
        <dbReference type="EMBL" id="KAI8567497.1"/>
    </source>
</evidence>
<accession>A0ACC0PR52</accession>
<gene>
    <name evidence="1" type="ORF">RHMOL_Rhmol02G0127100</name>
</gene>
<comment type="caution">
    <text evidence="1">The sequence shown here is derived from an EMBL/GenBank/DDBJ whole genome shotgun (WGS) entry which is preliminary data.</text>
</comment>
<organism evidence="1 2">
    <name type="scientific">Rhododendron molle</name>
    <name type="common">Chinese azalea</name>
    <name type="synonym">Azalea mollis</name>
    <dbReference type="NCBI Taxonomy" id="49168"/>
    <lineage>
        <taxon>Eukaryota</taxon>
        <taxon>Viridiplantae</taxon>
        <taxon>Streptophyta</taxon>
        <taxon>Embryophyta</taxon>
        <taxon>Tracheophyta</taxon>
        <taxon>Spermatophyta</taxon>
        <taxon>Magnoliopsida</taxon>
        <taxon>eudicotyledons</taxon>
        <taxon>Gunneridae</taxon>
        <taxon>Pentapetalae</taxon>
        <taxon>asterids</taxon>
        <taxon>Ericales</taxon>
        <taxon>Ericaceae</taxon>
        <taxon>Ericoideae</taxon>
        <taxon>Rhodoreae</taxon>
        <taxon>Rhododendron</taxon>
    </lineage>
</organism>
<reference evidence="1" key="1">
    <citation type="submission" date="2022-02" db="EMBL/GenBank/DDBJ databases">
        <title>Plant Genome Project.</title>
        <authorList>
            <person name="Zhang R.-G."/>
        </authorList>
    </citation>
    <scope>NUCLEOTIDE SEQUENCE</scope>
    <source>
        <strain evidence="1">AT1</strain>
    </source>
</reference>
<keyword evidence="2" id="KW-1185">Reference proteome</keyword>
<dbReference type="EMBL" id="CM046389">
    <property type="protein sequence ID" value="KAI8567497.1"/>
    <property type="molecule type" value="Genomic_DNA"/>
</dbReference>
<evidence type="ECO:0000313" key="2">
    <source>
        <dbReference type="Proteomes" id="UP001062846"/>
    </source>
</evidence>